<keyword evidence="3" id="KW-1185">Reference proteome</keyword>
<organism evidence="2 3">
    <name type="scientific">Ambispora leptoticha</name>
    <dbReference type="NCBI Taxonomy" id="144679"/>
    <lineage>
        <taxon>Eukaryota</taxon>
        <taxon>Fungi</taxon>
        <taxon>Fungi incertae sedis</taxon>
        <taxon>Mucoromycota</taxon>
        <taxon>Glomeromycotina</taxon>
        <taxon>Glomeromycetes</taxon>
        <taxon>Archaeosporales</taxon>
        <taxon>Ambisporaceae</taxon>
        <taxon>Ambispora</taxon>
    </lineage>
</organism>
<accession>A0A9N9DXJ0</accession>
<reference evidence="2" key="1">
    <citation type="submission" date="2021-06" db="EMBL/GenBank/DDBJ databases">
        <authorList>
            <person name="Kallberg Y."/>
            <person name="Tangrot J."/>
            <person name="Rosling A."/>
        </authorList>
    </citation>
    <scope>NUCLEOTIDE SEQUENCE</scope>
    <source>
        <strain evidence="2">FL130A</strain>
    </source>
</reference>
<dbReference type="EMBL" id="CAJVPS010009618">
    <property type="protein sequence ID" value="CAG8651783.1"/>
    <property type="molecule type" value="Genomic_DNA"/>
</dbReference>
<dbReference type="AlphaFoldDB" id="A0A9N9DXJ0"/>
<evidence type="ECO:0000313" key="3">
    <source>
        <dbReference type="Proteomes" id="UP000789508"/>
    </source>
</evidence>
<feature type="compositionally biased region" description="Basic and acidic residues" evidence="1">
    <location>
        <begin position="1"/>
        <end position="18"/>
    </location>
</feature>
<evidence type="ECO:0000256" key="1">
    <source>
        <dbReference type="SAM" id="MobiDB-lite"/>
    </source>
</evidence>
<sequence>MNDFLDQKEKEKVRDMMVKRNRKKKLLQNNEESASRNQEPIQRILPSESQNTSLCENSTTRHRVHVLKKTPLKSIFIEQISVIPADIDLPPETKVCKETLSETKGTPSIQSSHTSNLIDEISRKVESLPEEEAFTRFPVKEEDKLLFRKIIAEQEEMTDIVMNEYRFLLLHGYNYKGGKLIHILSLWLSLCTKKDTEKVLIPIEVPDSRILSRKILAHIEKRFEDLPLAPVVIVD</sequence>
<dbReference type="Proteomes" id="UP000789508">
    <property type="component" value="Unassembled WGS sequence"/>
</dbReference>
<comment type="caution">
    <text evidence="2">The sequence shown here is derived from an EMBL/GenBank/DDBJ whole genome shotgun (WGS) entry which is preliminary data.</text>
</comment>
<feature type="region of interest" description="Disordered" evidence="1">
    <location>
        <begin position="1"/>
        <end position="54"/>
    </location>
</feature>
<proteinExistence type="predicted"/>
<gene>
    <name evidence="2" type="ORF">ALEPTO_LOCUS10036</name>
</gene>
<protein>
    <submittedName>
        <fullName evidence="2">810_t:CDS:1</fullName>
    </submittedName>
</protein>
<dbReference type="OrthoDB" id="2386437at2759"/>
<evidence type="ECO:0000313" key="2">
    <source>
        <dbReference type="EMBL" id="CAG8651783.1"/>
    </source>
</evidence>
<name>A0A9N9DXJ0_9GLOM</name>
<feature type="compositionally biased region" description="Polar residues" evidence="1">
    <location>
        <begin position="31"/>
        <end position="40"/>
    </location>
</feature>